<keyword evidence="2" id="KW-1133">Transmembrane helix</keyword>
<keyword evidence="2" id="KW-0812">Transmembrane</keyword>
<dbReference type="AlphaFoldDB" id="A0A8J5PFN0"/>
<feature type="region of interest" description="Disordered" evidence="1">
    <location>
        <begin position="26"/>
        <end position="50"/>
    </location>
</feature>
<evidence type="ECO:0000256" key="2">
    <source>
        <dbReference type="SAM" id="Phobius"/>
    </source>
</evidence>
<evidence type="ECO:0000313" key="3">
    <source>
        <dbReference type="EMBL" id="KAG7421990.1"/>
    </source>
</evidence>
<feature type="transmembrane region" description="Helical" evidence="2">
    <location>
        <begin position="617"/>
        <end position="641"/>
    </location>
</feature>
<evidence type="ECO:0000256" key="1">
    <source>
        <dbReference type="SAM" id="MobiDB-lite"/>
    </source>
</evidence>
<feature type="transmembrane region" description="Helical" evidence="2">
    <location>
        <begin position="586"/>
        <end position="605"/>
    </location>
</feature>
<reference evidence="3" key="1">
    <citation type="submission" date="2021-04" db="EMBL/GenBank/DDBJ databases">
        <title>First draft genome resource for Brassicaceae pathogens Fusarium oxysporum f. sp. raphani and Fusarium oxysporum f. sp. rapae.</title>
        <authorList>
            <person name="Asai S."/>
        </authorList>
    </citation>
    <scope>NUCLEOTIDE SEQUENCE</scope>
    <source>
        <strain evidence="3">Tf1208</strain>
    </source>
</reference>
<comment type="caution">
    <text evidence="3">The sequence shown here is derived from an EMBL/GenBank/DDBJ whole genome shotgun (WGS) entry which is preliminary data.</text>
</comment>
<dbReference type="Proteomes" id="UP000694050">
    <property type="component" value="Unassembled WGS sequence"/>
</dbReference>
<keyword evidence="2" id="KW-0472">Membrane</keyword>
<protein>
    <submittedName>
        <fullName evidence="3">Uncharacterized protein</fullName>
    </submittedName>
</protein>
<dbReference type="EMBL" id="JAELUQ010000001">
    <property type="protein sequence ID" value="KAG7421990.1"/>
    <property type="molecule type" value="Genomic_DNA"/>
</dbReference>
<feature type="compositionally biased region" description="Low complexity" evidence="1">
    <location>
        <begin position="37"/>
        <end position="49"/>
    </location>
</feature>
<name>A0A8J5PFN0_FUSOX</name>
<sequence>MPADYRYLQSRSWVAYILPNLTFTPERQRDQGGHLPATEASSESESTESQLEDMFGTRFFGGPVAATTTVQEKTPQPGTLQNQGSFPHIREVVQQVKNTIEWTAEWSQSDSWTKTYGGKIKVVTSTERQPLVGTLKNETGESFDEVDPFFESYPLSRSVERQARVVKGFCGDTKRLLLPGVTSDGSDEIQPHKGQAASAWVSDRDWYPQDSEDTASVPHKSFGRVLGDNDIWARFSENDDEEIGPPRRIYIDKPDKNSILALLKTTPPSQVAGFRELLANYITDAPTPVMSSREIFWWGSMCFLFSFNLPFFATSTQTEKDNRMLWNGKIPLRRRHDLSFLHLEDHDKHRYSGTDSSSSKNELFLVEGVCSIVVTGRTDRYWTAACLNDDLSEEDDEPRLTIEDEDDPDMDTEKDPIILKVYNKPVSPRAYALAALATSLTKIADYHKDIQHQFGTSLNHHTPTSWYGTPKNSSSQPMQDWRKRYPEVLEWVIHYNSRLIEKLEYFLSHHLMITPEGLPQHPLWQSVHKEERVIQCLTDLRDILDSLRDVDSELRRFLQTCVEARRERKFEYQDEQVGREKTLHKITFAGFALGILNLIAQIYAARPENASALSSPGFMALTWGSFGLCLIICLIPLWAAISQHLTRLGGYIYGISVHIIQVAREQLNCLKDFLALIRRRKKSFCIYVSCMITVESTNMGILKFGANEDQVALEAVNGNKINGGLRHAGHVTLN</sequence>
<accession>A0A8J5PFN0</accession>
<proteinExistence type="predicted"/>
<feature type="transmembrane region" description="Helical" evidence="2">
    <location>
        <begin position="295"/>
        <end position="314"/>
    </location>
</feature>
<evidence type="ECO:0000313" key="4">
    <source>
        <dbReference type="Proteomes" id="UP000694050"/>
    </source>
</evidence>
<gene>
    <name evidence="3" type="ORF">Forpe1208_v000416</name>
</gene>
<organism evidence="3 4">
    <name type="scientific">Fusarium oxysporum f. sp. rapae</name>
    <dbReference type="NCBI Taxonomy" id="485398"/>
    <lineage>
        <taxon>Eukaryota</taxon>
        <taxon>Fungi</taxon>
        <taxon>Dikarya</taxon>
        <taxon>Ascomycota</taxon>
        <taxon>Pezizomycotina</taxon>
        <taxon>Sordariomycetes</taxon>
        <taxon>Hypocreomycetidae</taxon>
        <taxon>Hypocreales</taxon>
        <taxon>Nectriaceae</taxon>
        <taxon>Fusarium</taxon>
        <taxon>Fusarium oxysporum species complex</taxon>
    </lineage>
</organism>